<proteinExistence type="predicted"/>
<feature type="domain" description="DUF4474" evidence="1">
    <location>
        <begin position="13"/>
        <end position="134"/>
    </location>
</feature>
<dbReference type="RefSeq" id="WP_092454893.1">
    <property type="nucleotide sequence ID" value="NZ_FOJI01000010.1"/>
</dbReference>
<keyword evidence="3" id="KW-1185">Reference proteome</keyword>
<dbReference type="Proteomes" id="UP000199701">
    <property type="component" value="Unassembled WGS sequence"/>
</dbReference>
<dbReference type="OrthoDB" id="1816079at2"/>
<dbReference type="EMBL" id="FOJI01000010">
    <property type="protein sequence ID" value="SEW33557.1"/>
    <property type="molecule type" value="Genomic_DNA"/>
</dbReference>
<sequence length="179" mass="21358">MILLRMIVIYIAYHSQPDTWQRSFGYNDLYDDIFRIGSNMNYIHFNTTGNNYVLWLWKGDYWNLHSGAEIGLYTAPQNYEEEMHYDAINFELPMKLSLYNYYSKNNIQNIFNWSPKVKQWWVTGFNANFKNPNPDVMVSIGSIDFSGHESIFNELKRSYNGNDNMIFDENGHTLWISWK</sequence>
<reference evidence="2 3" key="1">
    <citation type="submission" date="2016-10" db="EMBL/GenBank/DDBJ databases">
        <authorList>
            <person name="de Groot N.N."/>
        </authorList>
    </citation>
    <scope>NUCLEOTIDE SEQUENCE [LARGE SCALE GENOMIC DNA]</scope>
    <source>
        <strain evidence="2 3">DSM 9179</strain>
    </source>
</reference>
<dbReference type="AlphaFoldDB" id="A0A1I0R0Z7"/>
<protein>
    <recommendedName>
        <fullName evidence="1">DUF4474 domain-containing protein</fullName>
    </recommendedName>
</protein>
<name>A0A1I0R0Z7_9FIRM</name>
<organism evidence="2 3">
    <name type="scientific">[Clostridium] fimetarium</name>
    <dbReference type="NCBI Taxonomy" id="99656"/>
    <lineage>
        <taxon>Bacteria</taxon>
        <taxon>Bacillati</taxon>
        <taxon>Bacillota</taxon>
        <taxon>Clostridia</taxon>
        <taxon>Lachnospirales</taxon>
        <taxon>Lachnospiraceae</taxon>
    </lineage>
</organism>
<gene>
    <name evidence="2" type="ORF">SAMN05421659_110131</name>
</gene>
<accession>A0A1I0R0Z7</accession>
<dbReference type="Pfam" id="PF14751">
    <property type="entry name" value="DUF4474"/>
    <property type="match status" value="1"/>
</dbReference>
<evidence type="ECO:0000313" key="3">
    <source>
        <dbReference type="Proteomes" id="UP000199701"/>
    </source>
</evidence>
<evidence type="ECO:0000259" key="1">
    <source>
        <dbReference type="Pfam" id="PF14751"/>
    </source>
</evidence>
<dbReference type="STRING" id="99656.SAMN05421659_110131"/>
<evidence type="ECO:0000313" key="2">
    <source>
        <dbReference type="EMBL" id="SEW33557.1"/>
    </source>
</evidence>
<dbReference type="InterPro" id="IPR029322">
    <property type="entry name" value="DUF4474"/>
</dbReference>